<keyword evidence="2" id="KW-0342">GTP-binding</keyword>
<sequence>HSLIRPYYRGASGVVLVYDVTDRNSFVNIQDWIGTLRDNTNAGQIITTLILGNKTDLLRRKVSQAEGSALAHKISCAFAEVSAKEGTNLESS</sequence>
<dbReference type="PROSITE" id="PS51421">
    <property type="entry name" value="RAS"/>
    <property type="match status" value="1"/>
</dbReference>
<dbReference type="InterPro" id="IPR050227">
    <property type="entry name" value="Rab"/>
</dbReference>
<accession>T1P3Z4</accession>
<dbReference type="PRINTS" id="PR00449">
    <property type="entry name" value="RASTRNSFRMNG"/>
</dbReference>
<organism evidence="3">
    <name type="scientific">Tigriopus japonicus</name>
    <name type="common">Copepod</name>
    <dbReference type="NCBI Taxonomy" id="158387"/>
    <lineage>
        <taxon>Eukaryota</taxon>
        <taxon>Metazoa</taxon>
        <taxon>Ecdysozoa</taxon>
        <taxon>Arthropoda</taxon>
        <taxon>Crustacea</taxon>
        <taxon>Multicrustacea</taxon>
        <taxon>Hexanauplia</taxon>
        <taxon>Copepoda</taxon>
        <taxon>Harpacticoida</taxon>
        <taxon>Harpacticidae</taxon>
        <taxon>Tigriopus</taxon>
    </lineage>
</organism>
<dbReference type="AlphaFoldDB" id="T1P3Z4"/>
<dbReference type="GO" id="GO:0005525">
    <property type="term" value="F:GTP binding"/>
    <property type="evidence" value="ECO:0007669"/>
    <property type="project" value="UniProtKB-KW"/>
</dbReference>
<dbReference type="EMBL" id="JN633993">
    <property type="protein sequence ID" value="AEQ34976.1"/>
    <property type="molecule type" value="mRNA"/>
</dbReference>
<evidence type="ECO:0000256" key="1">
    <source>
        <dbReference type="ARBA" id="ARBA00022741"/>
    </source>
</evidence>
<dbReference type="Pfam" id="PF00071">
    <property type="entry name" value="Ras"/>
    <property type="match status" value="1"/>
</dbReference>
<protein>
    <submittedName>
        <fullName evidence="3">Rab13</fullName>
    </submittedName>
</protein>
<evidence type="ECO:0000256" key="2">
    <source>
        <dbReference type="ARBA" id="ARBA00023134"/>
    </source>
</evidence>
<keyword evidence="1" id="KW-0547">Nucleotide-binding</keyword>
<dbReference type="InterPro" id="IPR027417">
    <property type="entry name" value="P-loop_NTPase"/>
</dbReference>
<feature type="non-terminal residue" evidence="3">
    <location>
        <position position="92"/>
    </location>
</feature>
<evidence type="ECO:0000313" key="3">
    <source>
        <dbReference type="EMBL" id="AEQ34976.1"/>
    </source>
</evidence>
<name>T1P3Z4_TIGJA</name>
<dbReference type="PROSITE" id="PS51419">
    <property type="entry name" value="RAB"/>
    <property type="match status" value="1"/>
</dbReference>
<dbReference type="PANTHER" id="PTHR47977">
    <property type="entry name" value="RAS-RELATED PROTEIN RAB"/>
    <property type="match status" value="1"/>
</dbReference>
<reference evidence="3" key="1">
    <citation type="submission" date="2011-08" db="EMBL/GenBank/DDBJ databases">
        <authorList>
            <person name="Kim B.-M."/>
            <person name="Rhee J.-S."/>
            <person name="Lee J.-S."/>
        </authorList>
    </citation>
    <scope>NUCLEOTIDE SEQUENCE</scope>
</reference>
<dbReference type="SMART" id="SM00173">
    <property type="entry name" value="RAS"/>
    <property type="match status" value="1"/>
</dbReference>
<dbReference type="GO" id="GO:0003924">
    <property type="term" value="F:GTPase activity"/>
    <property type="evidence" value="ECO:0007669"/>
    <property type="project" value="InterPro"/>
</dbReference>
<dbReference type="CDD" id="cd00154">
    <property type="entry name" value="Rab"/>
    <property type="match status" value="1"/>
</dbReference>
<dbReference type="Gene3D" id="3.40.50.300">
    <property type="entry name" value="P-loop containing nucleotide triphosphate hydrolases"/>
    <property type="match status" value="1"/>
</dbReference>
<dbReference type="InterPro" id="IPR001806">
    <property type="entry name" value="Small_GTPase"/>
</dbReference>
<proteinExistence type="evidence at transcript level"/>
<feature type="non-terminal residue" evidence="3">
    <location>
        <position position="1"/>
    </location>
</feature>
<dbReference type="SMART" id="SM00175">
    <property type="entry name" value="RAB"/>
    <property type="match status" value="1"/>
</dbReference>
<dbReference type="SUPFAM" id="SSF52540">
    <property type="entry name" value="P-loop containing nucleoside triphosphate hydrolases"/>
    <property type="match status" value="1"/>
</dbReference>